<organism evidence="1 2">
    <name type="scientific">Klebsiella variicola</name>
    <dbReference type="NCBI Taxonomy" id="244366"/>
    <lineage>
        <taxon>Bacteria</taxon>
        <taxon>Pseudomonadati</taxon>
        <taxon>Pseudomonadota</taxon>
        <taxon>Gammaproteobacteria</taxon>
        <taxon>Enterobacterales</taxon>
        <taxon>Enterobacteriaceae</taxon>
        <taxon>Klebsiella/Raoultella group</taxon>
        <taxon>Klebsiella</taxon>
        <taxon>Klebsiella pneumoniae complex</taxon>
    </lineage>
</organism>
<dbReference type="Proteomes" id="UP001060507">
    <property type="component" value="Unassembled WGS sequence"/>
</dbReference>
<evidence type="ECO:0000313" key="2">
    <source>
        <dbReference type="Proteomes" id="UP001060507"/>
    </source>
</evidence>
<gene>
    <name evidence="1" type="ORF">NUKP37_43550</name>
</gene>
<dbReference type="AlphaFoldDB" id="A0A9P3PAV0"/>
<accession>A0A9P3PAV0</accession>
<reference evidence="1" key="1">
    <citation type="journal article" date="2022" name="J. Appl. Microbiol.">
        <title>PCR-based ORF typing of Klebsiella pneumoniae for rapid identification of global clones and transmission events.</title>
        <authorList>
            <person name="Nonogaki R."/>
            <person name="Iijima A."/>
            <person name="Kawamura K."/>
            <person name="Kayama S."/>
            <person name="Sugai M."/>
            <person name="Yagi T."/>
            <person name="Arakawa Y."/>
            <person name="Doi Y."/>
            <person name="Suzuki M."/>
        </authorList>
    </citation>
    <scope>NUCLEOTIDE SEQUENCE</scope>
    <source>
        <strain evidence="1">NUKP-37</strain>
    </source>
</reference>
<evidence type="ECO:0000313" key="1">
    <source>
        <dbReference type="EMBL" id="GKK00947.1"/>
    </source>
</evidence>
<name>A0A9P3PAV0_KLEVA</name>
<protein>
    <submittedName>
        <fullName evidence="1">Uncharacterized protein</fullName>
    </submittedName>
</protein>
<sequence>MSIFSEERTSWEQEMLIREAIESAGQGFTVYLRNGARITVSSNSPSIDLIIYGLEKTIRGNHERARMTFIDFMYYWHERLFKQVKRKPRSNH</sequence>
<proteinExistence type="predicted"/>
<dbReference type="EMBL" id="BQTA01000017">
    <property type="protein sequence ID" value="GKK00947.1"/>
    <property type="molecule type" value="Genomic_DNA"/>
</dbReference>
<comment type="caution">
    <text evidence="1">The sequence shown here is derived from an EMBL/GenBank/DDBJ whole genome shotgun (WGS) entry which is preliminary data.</text>
</comment>